<dbReference type="InterPro" id="IPR039672">
    <property type="entry name" value="MFS_2"/>
</dbReference>
<keyword evidence="2" id="KW-0812">Transmembrane</keyword>
<comment type="caution">
    <text evidence="3">The sequence shown here is derived from an EMBL/GenBank/DDBJ whole genome shotgun (WGS) entry which is preliminary data.</text>
</comment>
<evidence type="ECO:0000313" key="4">
    <source>
        <dbReference type="Proteomes" id="UP000325002"/>
    </source>
</evidence>
<reference evidence="3 4" key="1">
    <citation type="journal article" date="1992" name="Lakartidningen">
        <title>[Penicillin V and not amoxicillin is the first choice preparation in acute otitis].</title>
        <authorList>
            <person name="Kamme C."/>
            <person name="Lundgren K."/>
            <person name="Prellner K."/>
        </authorList>
    </citation>
    <scope>NUCLEOTIDE SEQUENCE [LARGE SCALE GENOMIC DNA]</scope>
    <source>
        <strain evidence="3 4">PC3997IV</strain>
    </source>
</reference>
<feature type="transmembrane region" description="Helical" evidence="2">
    <location>
        <begin position="189"/>
        <end position="209"/>
    </location>
</feature>
<keyword evidence="2" id="KW-0472">Membrane</keyword>
<organism evidence="3 4">
    <name type="scientific">Brachyspira aalborgi</name>
    <dbReference type="NCBI Taxonomy" id="29522"/>
    <lineage>
        <taxon>Bacteria</taxon>
        <taxon>Pseudomonadati</taxon>
        <taxon>Spirochaetota</taxon>
        <taxon>Spirochaetia</taxon>
        <taxon>Brachyspirales</taxon>
        <taxon>Brachyspiraceae</taxon>
        <taxon>Brachyspira</taxon>
    </lineage>
</organism>
<protein>
    <submittedName>
        <fullName evidence="3">Glucuronide permease</fullName>
    </submittedName>
</protein>
<dbReference type="GO" id="GO:0008643">
    <property type="term" value="P:carbohydrate transport"/>
    <property type="evidence" value="ECO:0007669"/>
    <property type="project" value="InterPro"/>
</dbReference>
<dbReference type="GO" id="GO:0005886">
    <property type="term" value="C:plasma membrane"/>
    <property type="evidence" value="ECO:0007669"/>
    <property type="project" value="TreeGrafter"/>
</dbReference>
<dbReference type="EMBL" id="SAYD01000015">
    <property type="protein sequence ID" value="TXJ39720.1"/>
    <property type="molecule type" value="Genomic_DNA"/>
</dbReference>
<sequence length="509" mass="57686">MSNQNTYHRAKIWQIGFFAFNNTATNLYMFFMFFISYYATGMLGLGVVLVSTLMTAMRIWDAFTDPIAGYILDKTDGKLGKNRPFIIAGNIIMMISCIIMFKFVYKSPQALRLLLFILVYSVYIIGYTLQCVVTKSAQTCLTNDPKQRPYFTIFDGSYNVVLFAGMQALVSQVWAIKYGGFNSEFFNTFLLFTITVSAFLSILAIIGLWTKDRTEYFGFGKPQLITFKDYWQVIKNNRAIQMLIISACSDKLFLTLQSNSIVTVMLYGIICGNYALSGQVSLYMTIPSVIIIILGMKFIASNRGQKNALLFGSIGSIIFSLLLMFLFIFGNPKSMSFTSLNFFTIAFMLLWILIKGFSGISGNIVIPMTADCADYETYRSGKYVPGLMGTLFSCVDKIISSFATTIVGLMIAMIGFKTTQPQPDTPYSNEIFIITMICMFILPIIGWLINLVAMKFYPLTKEKMEEIQNTIAEIKAKRLINKKPISYIIKSYLLDSLYCKYKIFLIFNM</sequence>
<feature type="transmembrane region" description="Helical" evidence="2">
    <location>
        <begin position="150"/>
        <end position="169"/>
    </location>
</feature>
<dbReference type="InterPro" id="IPR036259">
    <property type="entry name" value="MFS_trans_sf"/>
</dbReference>
<feature type="transmembrane region" description="Helical" evidence="2">
    <location>
        <begin position="27"/>
        <end position="50"/>
    </location>
</feature>
<evidence type="ECO:0000256" key="1">
    <source>
        <dbReference type="ARBA" id="ARBA00009617"/>
    </source>
</evidence>
<dbReference type="AlphaFoldDB" id="A0A5C8EU13"/>
<feature type="transmembrane region" description="Helical" evidence="2">
    <location>
        <begin position="282"/>
        <end position="300"/>
    </location>
</feature>
<dbReference type="RefSeq" id="WP_147778216.1">
    <property type="nucleotide sequence ID" value="NZ_SAYD01000015.1"/>
</dbReference>
<evidence type="ECO:0000313" key="3">
    <source>
        <dbReference type="EMBL" id="TXJ39720.1"/>
    </source>
</evidence>
<dbReference type="PANTHER" id="PTHR11328">
    <property type="entry name" value="MAJOR FACILITATOR SUPERFAMILY DOMAIN-CONTAINING PROTEIN"/>
    <property type="match status" value="1"/>
</dbReference>
<feature type="transmembrane region" description="Helical" evidence="2">
    <location>
        <begin position="398"/>
        <end position="416"/>
    </location>
</feature>
<accession>A0A5C8EU13</accession>
<name>A0A5C8EU13_9SPIR</name>
<evidence type="ECO:0000256" key="2">
    <source>
        <dbReference type="SAM" id="Phobius"/>
    </source>
</evidence>
<feature type="transmembrane region" description="Helical" evidence="2">
    <location>
        <begin position="111"/>
        <end position="129"/>
    </location>
</feature>
<gene>
    <name evidence="3" type="ORF">EPJ81_03640</name>
</gene>
<dbReference type="Proteomes" id="UP000325002">
    <property type="component" value="Unassembled WGS sequence"/>
</dbReference>
<feature type="transmembrane region" description="Helical" evidence="2">
    <location>
        <begin position="252"/>
        <end position="276"/>
    </location>
</feature>
<feature type="transmembrane region" description="Helical" evidence="2">
    <location>
        <begin position="85"/>
        <end position="105"/>
    </location>
</feature>
<dbReference type="Pfam" id="PF13347">
    <property type="entry name" value="MFS_2"/>
    <property type="match status" value="1"/>
</dbReference>
<feature type="transmembrane region" description="Helical" evidence="2">
    <location>
        <begin position="431"/>
        <end position="453"/>
    </location>
</feature>
<dbReference type="GO" id="GO:0015293">
    <property type="term" value="F:symporter activity"/>
    <property type="evidence" value="ECO:0007669"/>
    <property type="project" value="InterPro"/>
</dbReference>
<dbReference type="PANTHER" id="PTHR11328:SF24">
    <property type="entry name" value="MAJOR FACILITATOR SUPERFAMILY (MFS) PROFILE DOMAIN-CONTAINING PROTEIN"/>
    <property type="match status" value="1"/>
</dbReference>
<dbReference type="Gene3D" id="1.20.1250.20">
    <property type="entry name" value="MFS general substrate transporter like domains"/>
    <property type="match status" value="1"/>
</dbReference>
<keyword evidence="2" id="KW-1133">Transmembrane helix</keyword>
<comment type="similarity">
    <text evidence="1">Belongs to the sodium:galactoside symporter (TC 2.A.2) family.</text>
</comment>
<dbReference type="SUPFAM" id="SSF103473">
    <property type="entry name" value="MFS general substrate transporter"/>
    <property type="match status" value="1"/>
</dbReference>
<proteinExistence type="inferred from homology"/>
<feature type="transmembrane region" description="Helical" evidence="2">
    <location>
        <begin position="307"/>
        <end position="329"/>
    </location>
</feature>